<protein>
    <submittedName>
        <fullName evidence="2">Uncharacterized protein</fullName>
    </submittedName>
</protein>
<evidence type="ECO:0000313" key="2">
    <source>
        <dbReference type="EMBL" id="EJF44669.1"/>
    </source>
</evidence>
<proteinExistence type="predicted"/>
<reference evidence="2 3" key="1">
    <citation type="submission" date="2012-05" db="EMBL/GenBank/DDBJ databases">
        <authorList>
            <person name="Harkins D.M."/>
            <person name="Madupu R."/>
            <person name="Durkin A.S."/>
            <person name="Torralba M."/>
            <person name="Methe B."/>
            <person name="Sutton G.G."/>
            <person name="Nelson K.E."/>
        </authorList>
    </citation>
    <scope>NUCLEOTIDE SEQUENCE [LARGE SCALE GENOMIC DNA]</scope>
    <source>
        <strain evidence="2 3">F0489</strain>
    </source>
</reference>
<evidence type="ECO:0000313" key="3">
    <source>
        <dbReference type="Proteomes" id="UP000002941"/>
    </source>
</evidence>
<keyword evidence="3" id="KW-1185">Reference proteome</keyword>
<gene>
    <name evidence="2" type="ORF">HMPREF1318_0452</name>
</gene>
<feature type="region of interest" description="Disordered" evidence="1">
    <location>
        <begin position="1"/>
        <end position="53"/>
    </location>
</feature>
<evidence type="ECO:0000256" key="1">
    <source>
        <dbReference type="SAM" id="MobiDB-lite"/>
    </source>
</evidence>
<name>J0NCI5_9ACTO</name>
<organism evidence="2 3">
    <name type="scientific">Actinomyces massiliensis F0489</name>
    <dbReference type="NCBI Taxonomy" id="1125718"/>
    <lineage>
        <taxon>Bacteria</taxon>
        <taxon>Bacillati</taxon>
        <taxon>Actinomycetota</taxon>
        <taxon>Actinomycetes</taxon>
        <taxon>Actinomycetales</taxon>
        <taxon>Actinomycetaceae</taxon>
        <taxon>Actinomyces</taxon>
    </lineage>
</organism>
<dbReference type="EMBL" id="AKFT01000105">
    <property type="protein sequence ID" value="EJF44669.1"/>
    <property type="molecule type" value="Genomic_DNA"/>
</dbReference>
<comment type="caution">
    <text evidence="2">The sequence shown here is derived from an EMBL/GenBank/DDBJ whole genome shotgun (WGS) entry which is preliminary data.</text>
</comment>
<dbReference type="Proteomes" id="UP000002941">
    <property type="component" value="Unassembled WGS sequence"/>
</dbReference>
<accession>J0NCI5</accession>
<feature type="compositionally biased region" description="Basic and acidic residues" evidence="1">
    <location>
        <begin position="24"/>
        <end position="34"/>
    </location>
</feature>
<dbReference type="AlphaFoldDB" id="J0NCI5"/>
<sequence length="53" mass="5849">MTPKTNNAAPHSRRQRFSSSSDAVRPDHPAHQEATHPTSAPEPLRPQRAASHE</sequence>